<dbReference type="PANTHER" id="PTHR43611">
    <property type="entry name" value="ALPHA-D-GLUCOSE 1-PHOSPHATE PHOSPHATASE"/>
    <property type="match status" value="1"/>
</dbReference>
<dbReference type="InterPro" id="IPR036412">
    <property type="entry name" value="HAD-like_sf"/>
</dbReference>
<dbReference type="PANTHER" id="PTHR43611:SF3">
    <property type="entry name" value="FLAVIN MONONUCLEOTIDE HYDROLASE 1, CHLOROPLATIC"/>
    <property type="match status" value="1"/>
</dbReference>
<name>A0A177DT08_ALTAL</name>
<dbReference type="InterPro" id="IPR023214">
    <property type="entry name" value="HAD_sf"/>
</dbReference>
<dbReference type="KEGG" id="aalt:CC77DRAFT_1039339"/>
<dbReference type="OMA" id="FYHYNRG"/>
<dbReference type="STRING" id="5599.A0A177DT08"/>
<dbReference type="Proteomes" id="UP000077248">
    <property type="component" value="Unassembled WGS sequence"/>
</dbReference>
<proteinExistence type="predicted"/>
<dbReference type="Gene3D" id="3.40.50.1000">
    <property type="entry name" value="HAD superfamily/HAD-like"/>
    <property type="match status" value="1"/>
</dbReference>
<organism evidence="1 2">
    <name type="scientific">Alternaria alternata</name>
    <name type="common">Alternaria rot fungus</name>
    <name type="synonym">Torula alternata</name>
    <dbReference type="NCBI Taxonomy" id="5599"/>
    <lineage>
        <taxon>Eukaryota</taxon>
        <taxon>Fungi</taxon>
        <taxon>Dikarya</taxon>
        <taxon>Ascomycota</taxon>
        <taxon>Pezizomycotina</taxon>
        <taxon>Dothideomycetes</taxon>
        <taxon>Pleosporomycetidae</taxon>
        <taxon>Pleosporales</taxon>
        <taxon>Pleosporineae</taxon>
        <taxon>Pleosporaceae</taxon>
        <taxon>Alternaria</taxon>
        <taxon>Alternaria sect. Alternaria</taxon>
        <taxon>Alternaria alternata complex</taxon>
    </lineage>
</organism>
<dbReference type="EMBL" id="KV441474">
    <property type="protein sequence ID" value="OAG22903.1"/>
    <property type="molecule type" value="Genomic_DNA"/>
</dbReference>
<accession>A0A177DT08</accession>
<reference evidence="1 2" key="1">
    <citation type="submission" date="2016-05" db="EMBL/GenBank/DDBJ databases">
        <title>Comparative analysis of secretome profiles of manganese(II)-oxidizing ascomycete fungi.</title>
        <authorList>
            <consortium name="DOE Joint Genome Institute"/>
            <person name="Zeiner C.A."/>
            <person name="Purvine S.O."/>
            <person name="Zink E.M."/>
            <person name="Wu S."/>
            <person name="Pasa-Tolic L."/>
            <person name="Chaput D.L."/>
            <person name="Haridas S."/>
            <person name="Grigoriev I.V."/>
            <person name="Santelli C.M."/>
            <person name="Hansel C.M."/>
        </authorList>
    </citation>
    <scope>NUCLEOTIDE SEQUENCE [LARGE SCALE GENOMIC DNA]</scope>
    <source>
        <strain evidence="1 2">SRC1lrK2f</strain>
    </source>
</reference>
<sequence>MVPMESQQQRTLILDLGDVLFHWSSRDLTVLSPQIFHSVILSPTWAELERDHLEEAEALKIIGEQLSIDPGMISEALTQCRRTLCVDNNLIERLKKLKAEMNGRLKVYAMSNIAREDFARLQAVLSDWSLFDGVFTSFEAGMTKFELGFFEHVLDSIGCRDPTSVIFVDDKRGQVNTARSFGMQGIVFESPGALMRQLRNQLFDPVTRARRYMTDNAGKHVSRIEDGPELNEFFSQFMIHWELEDASLLSLSPPNTDAAEINATIEQASKEAKIWNYFNGPPIGTTKTFPDDVDDTANALLVFSPPASSANPVLDHMLQNRHAQDGLVLTYFCDKRPRLDPIVITNVIRVFYKYNRGADVKLELDYIRRILLNRAYIDGTDMYLSAETFLYFLSCLVEANTTAPEIQSLKEPIAAALRGYVGRRGDSFAVAARVLACQKLGVWVQPDLEYLKELQECDGGWEIGWVCRFGRSHKRIGNRGVPTAWAIKALEHEKILAHELQP</sequence>
<dbReference type="VEuPathDB" id="FungiDB:CC77DRAFT_1039339"/>
<gene>
    <name evidence="1" type="ORF">CC77DRAFT_1039339</name>
</gene>
<evidence type="ECO:0000313" key="1">
    <source>
        <dbReference type="EMBL" id="OAG22903.1"/>
    </source>
</evidence>
<dbReference type="GeneID" id="29112753"/>
<evidence type="ECO:0000313" key="2">
    <source>
        <dbReference type="Proteomes" id="UP000077248"/>
    </source>
</evidence>
<protein>
    <submittedName>
        <fullName evidence="1">HAD-like protein</fullName>
    </submittedName>
</protein>
<dbReference type="AlphaFoldDB" id="A0A177DT08"/>
<dbReference type="RefSeq" id="XP_018388324.1">
    <property type="nucleotide sequence ID" value="XM_018527159.1"/>
</dbReference>
<dbReference type="SUPFAM" id="SSF56784">
    <property type="entry name" value="HAD-like"/>
    <property type="match status" value="1"/>
</dbReference>
<keyword evidence="2" id="KW-1185">Reference proteome</keyword>